<dbReference type="GO" id="GO:0008270">
    <property type="term" value="F:zinc ion binding"/>
    <property type="evidence" value="ECO:0007669"/>
    <property type="project" value="UniProtKB-KW"/>
</dbReference>
<dbReference type="InterPro" id="IPR001878">
    <property type="entry name" value="Znf_CCHC"/>
</dbReference>
<evidence type="ECO:0000256" key="2">
    <source>
        <dbReference type="SAM" id="MobiDB-lite"/>
    </source>
</evidence>
<gene>
    <name evidence="4" type="ORF">KP79_PYT22648</name>
</gene>
<evidence type="ECO:0000313" key="4">
    <source>
        <dbReference type="EMBL" id="OWF37858.1"/>
    </source>
</evidence>
<dbReference type="GO" id="GO:0003676">
    <property type="term" value="F:nucleic acid binding"/>
    <property type="evidence" value="ECO:0007669"/>
    <property type="project" value="InterPro"/>
</dbReference>
<protein>
    <recommendedName>
        <fullName evidence="3">CCHC-type domain-containing protein</fullName>
    </recommendedName>
</protein>
<accession>A0A210PN00</accession>
<dbReference type="SUPFAM" id="SSF57756">
    <property type="entry name" value="Retrovirus zinc finger-like domains"/>
    <property type="match status" value="1"/>
</dbReference>
<evidence type="ECO:0000256" key="1">
    <source>
        <dbReference type="PROSITE-ProRule" id="PRU00047"/>
    </source>
</evidence>
<dbReference type="PROSITE" id="PS50158">
    <property type="entry name" value="ZF_CCHC"/>
    <property type="match status" value="1"/>
</dbReference>
<keyword evidence="1" id="KW-0862">Zinc</keyword>
<comment type="caution">
    <text evidence="4">The sequence shown here is derived from an EMBL/GenBank/DDBJ whole genome shotgun (WGS) entry which is preliminary data.</text>
</comment>
<dbReference type="Gene3D" id="4.10.60.10">
    <property type="entry name" value="Zinc finger, CCHC-type"/>
    <property type="match status" value="1"/>
</dbReference>
<sequence length="138" mass="14907">MQDLRDQVKNLTIVVDNLQRQINSSSPQVASNAYGSRTLICYRCKGPGHRKRDCLWRGQGDPMCDVQCQLCGQCGHPAVQCQRFQAADTSKPPPALPPGIPCVQNIQHGPYTPPPLSNNAQGNGIPPGGVYRGLSGGW</sequence>
<feature type="region of interest" description="Disordered" evidence="2">
    <location>
        <begin position="107"/>
        <end position="128"/>
    </location>
</feature>
<dbReference type="EMBL" id="NEDP02005578">
    <property type="protein sequence ID" value="OWF37858.1"/>
    <property type="molecule type" value="Genomic_DNA"/>
</dbReference>
<keyword evidence="1" id="KW-0863">Zinc-finger</keyword>
<reference evidence="4 5" key="1">
    <citation type="journal article" date="2017" name="Nat. Ecol. Evol.">
        <title>Scallop genome provides insights into evolution of bilaterian karyotype and development.</title>
        <authorList>
            <person name="Wang S."/>
            <person name="Zhang J."/>
            <person name="Jiao W."/>
            <person name="Li J."/>
            <person name="Xun X."/>
            <person name="Sun Y."/>
            <person name="Guo X."/>
            <person name="Huan P."/>
            <person name="Dong B."/>
            <person name="Zhang L."/>
            <person name="Hu X."/>
            <person name="Sun X."/>
            <person name="Wang J."/>
            <person name="Zhao C."/>
            <person name="Wang Y."/>
            <person name="Wang D."/>
            <person name="Huang X."/>
            <person name="Wang R."/>
            <person name="Lv J."/>
            <person name="Li Y."/>
            <person name="Zhang Z."/>
            <person name="Liu B."/>
            <person name="Lu W."/>
            <person name="Hui Y."/>
            <person name="Liang J."/>
            <person name="Zhou Z."/>
            <person name="Hou R."/>
            <person name="Li X."/>
            <person name="Liu Y."/>
            <person name="Li H."/>
            <person name="Ning X."/>
            <person name="Lin Y."/>
            <person name="Zhao L."/>
            <person name="Xing Q."/>
            <person name="Dou J."/>
            <person name="Li Y."/>
            <person name="Mao J."/>
            <person name="Guo H."/>
            <person name="Dou H."/>
            <person name="Li T."/>
            <person name="Mu C."/>
            <person name="Jiang W."/>
            <person name="Fu Q."/>
            <person name="Fu X."/>
            <person name="Miao Y."/>
            <person name="Liu J."/>
            <person name="Yu Q."/>
            <person name="Li R."/>
            <person name="Liao H."/>
            <person name="Li X."/>
            <person name="Kong Y."/>
            <person name="Jiang Z."/>
            <person name="Chourrout D."/>
            <person name="Li R."/>
            <person name="Bao Z."/>
        </authorList>
    </citation>
    <scope>NUCLEOTIDE SEQUENCE [LARGE SCALE GENOMIC DNA]</scope>
    <source>
        <strain evidence="4 5">PY_sf001</strain>
    </source>
</reference>
<evidence type="ECO:0000259" key="3">
    <source>
        <dbReference type="PROSITE" id="PS50158"/>
    </source>
</evidence>
<evidence type="ECO:0000313" key="5">
    <source>
        <dbReference type="Proteomes" id="UP000242188"/>
    </source>
</evidence>
<dbReference type="Pfam" id="PF00098">
    <property type="entry name" value="zf-CCHC"/>
    <property type="match status" value="1"/>
</dbReference>
<name>A0A210PN00_MIZYE</name>
<feature type="domain" description="CCHC-type" evidence="3">
    <location>
        <begin position="41"/>
        <end position="54"/>
    </location>
</feature>
<keyword evidence="5" id="KW-1185">Reference proteome</keyword>
<dbReference type="Proteomes" id="UP000242188">
    <property type="component" value="Unassembled WGS sequence"/>
</dbReference>
<keyword evidence="1" id="KW-0479">Metal-binding</keyword>
<organism evidence="4 5">
    <name type="scientific">Mizuhopecten yessoensis</name>
    <name type="common">Japanese scallop</name>
    <name type="synonym">Patinopecten yessoensis</name>
    <dbReference type="NCBI Taxonomy" id="6573"/>
    <lineage>
        <taxon>Eukaryota</taxon>
        <taxon>Metazoa</taxon>
        <taxon>Spiralia</taxon>
        <taxon>Lophotrochozoa</taxon>
        <taxon>Mollusca</taxon>
        <taxon>Bivalvia</taxon>
        <taxon>Autobranchia</taxon>
        <taxon>Pteriomorphia</taxon>
        <taxon>Pectinida</taxon>
        <taxon>Pectinoidea</taxon>
        <taxon>Pectinidae</taxon>
        <taxon>Mizuhopecten</taxon>
    </lineage>
</organism>
<proteinExistence type="predicted"/>
<dbReference type="AlphaFoldDB" id="A0A210PN00"/>
<dbReference type="SMART" id="SM00343">
    <property type="entry name" value="ZnF_C2HC"/>
    <property type="match status" value="2"/>
</dbReference>
<dbReference type="InterPro" id="IPR036875">
    <property type="entry name" value="Znf_CCHC_sf"/>
</dbReference>